<proteinExistence type="predicted"/>
<evidence type="ECO:0000256" key="2">
    <source>
        <dbReference type="SAM" id="Phobius"/>
    </source>
</evidence>
<evidence type="ECO:0008006" key="5">
    <source>
        <dbReference type="Google" id="ProtNLM"/>
    </source>
</evidence>
<dbReference type="PANTHER" id="PTHR36109">
    <property type="entry name" value="MEMBRANE PROTEIN-RELATED"/>
    <property type="match status" value="1"/>
</dbReference>
<accession>A0A369BTV3</accession>
<feature type="region of interest" description="Disordered" evidence="1">
    <location>
        <begin position="160"/>
        <end position="181"/>
    </location>
</feature>
<evidence type="ECO:0000313" key="3">
    <source>
        <dbReference type="EMBL" id="RCX24811.1"/>
    </source>
</evidence>
<dbReference type="PANTHER" id="PTHR36109:SF2">
    <property type="entry name" value="MEMBRANE PROTEIN"/>
    <property type="match status" value="1"/>
</dbReference>
<dbReference type="RefSeq" id="WP_114281133.1">
    <property type="nucleotide sequence ID" value="NZ_QPJY01000015.1"/>
</dbReference>
<keyword evidence="2" id="KW-0812">Transmembrane</keyword>
<dbReference type="OrthoDB" id="8775484at2"/>
<sequence>MTRTLHLLLPDTDTCKAVVEALSGADIPDRHLHVIANHTTPLEGLHEATFLQRSEFARGVEYGLGVGGAAGLLGGLLAVTFPPAGLLLGGGAILAAALAGAGAGALVAGLVAKDIPNRKLAEYEEAIAAGRLLLLVEVPRTRLEEITALIREVEPDADIGVSHPTAAGNPAAGVESNEETP</sequence>
<gene>
    <name evidence="3" type="ORF">DFQ59_11530</name>
</gene>
<evidence type="ECO:0000313" key="4">
    <source>
        <dbReference type="Proteomes" id="UP000252707"/>
    </source>
</evidence>
<dbReference type="EMBL" id="QPJY01000015">
    <property type="protein sequence ID" value="RCX24811.1"/>
    <property type="molecule type" value="Genomic_DNA"/>
</dbReference>
<comment type="caution">
    <text evidence="3">The sequence shown here is derived from an EMBL/GenBank/DDBJ whole genome shotgun (WGS) entry which is preliminary data.</text>
</comment>
<organism evidence="3 4">
    <name type="scientific">Thioalbus denitrificans</name>
    <dbReference type="NCBI Taxonomy" id="547122"/>
    <lineage>
        <taxon>Bacteria</taxon>
        <taxon>Pseudomonadati</taxon>
        <taxon>Pseudomonadota</taxon>
        <taxon>Gammaproteobacteria</taxon>
        <taxon>Chromatiales</taxon>
        <taxon>Ectothiorhodospiraceae</taxon>
        <taxon>Thioalbus</taxon>
    </lineage>
</organism>
<feature type="transmembrane region" description="Helical" evidence="2">
    <location>
        <begin position="87"/>
        <end position="112"/>
    </location>
</feature>
<protein>
    <recommendedName>
        <fullName evidence="5">DUF1269 domain-containing protein</fullName>
    </recommendedName>
</protein>
<dbReference type="Proteomes" id="UP000252707">
    <property type="component" value="Unassembled WGS sequence"/>
</dbReference>
<name>A0A369BTV3_9GAMM</name>
<keyword evidence="2" id="KW-1133">Transmembrane helix</keyword>
<dbReference type="InterPro" id="IPR052948">
    <property type="entry name" value="Low_temp-induced_all0457"/>
</dbReference>
<feature type="transmembrane region" description="Helical" evidence="2">
    <location>
        <begin position="62"/>
        <end position="81"/>
    </location>
</feature>
<keyword evidence="4" id="KW-1185">Reference proteome</keyword>
<reference evidence="3 4" key="1">
    <citation type="submission" date="2018-07" db="EMBL/GenBank/DDBJ databases">
        <title>Genomic Encyclopedia of Type Strains, Phase IV (KMG-IV): sequencing the most valuable type-strain genomes for metagenomic binning, comparative biology and taxonomic classification.</title>
        <authorList>
            <person name="Goeker M."/>
        </authorList>
    </citation>
    <scope>NUCLEOTIDE SEQUENCE [LARGE SCALE GENOMIC DNA]</scope>
    <source>
        <strain evidence="3 4">DSM 26407</strain>
    </source>
</reference>
<dbReference type="AlphaFoldDB" id="A0A369BTV3"/>
<keyword evidence="2" id="KW-0472">Membrane</keyword>
<evidence type="ECO:0000256" key="1">
    <source>
        <dbReference type="SAM" id="MobiDB-lite"/>
    </source>
</evidence>